<keyword evidence="2 3" id="KW-0238">DNA-binding</keyword>
<evidence type="ECO:0000256" key="1">
    <source>
        <dbReference type="ARBA" id="ARBA00022801"/>
    </source>
</evidence>
<dbReference type="GO" id="GO:0016791">
    <property type="term" value="F:phosphatase activity"/>
    <property type="evidence" value="ECO:0007669"/>
    <property type="project" value="TreeGrafter"/>
</dbReference>
<dbReference type="PROSITE" id="PS50977">
    <property type="entry name" value="HTH_TETR_2"/>
    <property type="match status" value="1"/>
</dbReference>
<dbReference type="InterPro" id="IPR036457">
    <property type="entry name" value="PPM-type-like_dom_sf"/>
</dbReference>
<evidence type="ECO:0000313" key="5">
    <source>
        <dbReference type="EMBL" id="XAY07281.1"/>
    </source>
</evidence>
<dbReference type="KEGG" id="parq:DSM112329_04162"/>
<dbReference type="AlphaFoldDB" id="A0AAU7B082"/>
<dbReference type="SUPFAM" id="SSF46689">
    <property type="entry name" value="Homeodomain-like"/>
    <property type="match status" value="1"/>
</dbReference>
<dbReference type="SUPFAM" id="SSF81606">
    <property type="entry name" value="PP2C-like"/>
    <property type="match status" value="1"/>
</dbReference>
<evidence type="ECO:0000256" key="3">
    <source>
        <dbReference type="PROSITE-ProRule" id="PRU00335"/>
    </source>
</evidence>
<evidence type="ECO:0000256" key="2">
    <source>
        <dbReference type="ARBA" id="ARBA00023125"/>
    </source>
</evidence>
<dbReference type="Pfam" id="PF07228">
    <property type="entry name" value="SpoIIE"/>
    <property type="match status" value="1"/>
</dbReference>
<dbReference type="InterPro" id="IPR052016">
    <property type="entry name" value="Bact_Sigma-Reg"/>
</dbReference>
<feature type="domain" description="HTH tetR-type" evidence="4">
    <location>
        <begin position="13"/>
        <end position="71"/>
    </location>
</feature>
<accession>A0AAU7B082</accession>
<dbReference type="Pfam" id="PF00440">
    <property type="entry name" value="TetR_N"/>
    <property type="match status" value="1"/>
</dbReference>
<sequence length="452" mass="47299">MSETEPPARQDTRRNRQQILSAAASLLRSGEHLTAGGVAARAGLARATVYRYFSSMDDLAAAAGPLTAELEAAEPWPFDMHTALEHVPAHRLPAAIVTEAQRSTGGRPIGLYLVDIDGSRLARAAGDDELPQTLTIPQAVGPELAGAQIEGVHDAITEQLPEAVVAPLVVRDRAIGVLVSLGTPDSGDFQRFARDAAVALEIGGRFTDEVQRARRHRETTSSAETQQLLLPARVSAMTDLLFAGHVQPGYENGGNWFDHAENEDGAWLAAIDTVGSDERGAAVSAVALGALRAARNAGSTPSDALQAMHDAIRRIGLADVTCSAWVARWHAPSSLVFWAAGGTLIPNLLRTGTRRRVMSGAVGPELGADSFTQPVTNHLRLVPGDLVLLLSDGVSGTRNAALDRAQVDAALSDVALVPADVVSAILGAVAAQPTDLQDDAMAVAFAPVPVDG</sequence>
<name>A0AAU7B082_9ACTN</name>
<dbReference type="InterPro" id="IPR001647">
    <property type="entry name" value="HTH_TetR"/>
</dbReference>
<dbReference type="RefSeq" id="WP_354698480.1">
    <property type="nucleotide sequence ID" value="NZ_CP114014.1"/>
</dbReference>
<protein>
    <recommendedName>
        <fullName evidence="4">HTH tetR-type domain-containing protein</fullName>
    </recommendedName>
</protein>
<proteinExistence type="predicted"/>
<dbReference type="PANTHER" id="PTHR43156:SF2">
    <property type="entry name" value="STAGE II SPORULATION PROTEIN E"/>
    <property type="match status" value="1"/>
</dbReference>
<keyword evidence="1" id="KW-0378">Hydrolase</keyword>
<evidence type="ECO:0000259" key="4">
    <source>
        <dbReference type="PROSITE" id="PS50977"/>
    </source>
</evidence>
<feature type="DNA-binding region" description="H-T-H motif" evidence="3">
    <location>
        <begin position="34"/>
        <end position="53"/>
    </location>
</feature>
<dbReference type="SMART" id="SM00331">
    <property type="entry name" value="PP2C_SIG"/>
    <property type="match status" value="1"/>
</dbReference>
<dbReference type="Gene3D" id="3.60.40.10">
    <property type="entry name" value="PPM-type phosphatase domain"/>
    <property type="match status" value="1"/>
</dbReference>
<dbReference type="InterPro" id="IPR009057">
    <property type="entry name" value="Homeodomain-like_sf"/>
</dbReference>
<dbReference type="Gene3D" id="1.10.357.10">
    <property type="entry name" value="Tetracycline Repressor, domain 2"/>
    <property type="match status" value="1"/>
</dbReference>
<dbReference type="GO" id="GO:0003677">
    <property type="term" value="F:DNA binding"/>
    <property type="evidence" value="ECO:0007669"/>
    <property type="project" value="UniProtKB-UniRule"/>
</dbReference>
<gene>
    <name evidence="5" type="ORF">DSM112329_04162</name>
</gene>
<dbReference type="PANTHER" id="PTHR43156">
    <property type="entry name" value="STAGE II SPORULATION PROTEIN E-RELATED"/>
    <property type="match status" value="1"/>
</dbReference>
<dbReference type="EMBL" id="CP114014">
    <property type="protein sequence ID" value="XAY07281.1"/>
    <property type="molecule type" value="Genomic_DNA"/>
</dbReference>
<organism evidence="5">
    <name type="scientific">Paraconexibacter sp. AEG42_29</name>
    <dbReference type="NCBI Taxonomy" id="2997339"/>
    <lineage>
        <taxon>Bacteria</taxon>
        <taxon>Bacillati</taxon>
        <taxon>Actinomycetota</taxon>
        <taxon>Thermoleophilia</taxon>
        <taxon>Solirubrobacterales</taxon>
        <taxon>Paraconexibacteraceae</taxon>
        <taxon>Paraconexibacter</taxon>
    </lineage>
</organism>
<dbReference type="InterPro" id="IPR001932">
    <property type="entry name" value="PPM-type_phosphatase-like_dom"/>
</dbReference>
<reference evidence="5" key="1">
    <citation type="submission" date="2022-12" db="EMBL/GenBank/DDBJ databases">
        <title>Paraconexibacter alkalitolerans sp. nov. and Baekduia alba sp. nov., isolated from soil and emended description of the genera Paraconexibacter (Chun et al., 2020) and Baekduia (An et al., 2020).</title>
        <authorList>
            <person name="Vieira S."/>
            <person name="Huber K.J."/>
            <person name="Geppert A."/>
            <person name="Wolf J."/>
            <person name="Neumann-Schaal M."/>
            <person name="Muesken M."/>
            <person name="Overmann J."/>
        </authorList>
    </citation>
    <scope>NUCLEOTIDE SEQUENCE</scope>
    <source>
        <strain evidence="5">AEG42_29</strain>
    </source>
</reference>